<dbReference type="GO" id="GO:0032259">
    <property type="term" value="P:methylation"/>
    <property type="evidence" value="ECO:0007669"/>
    <property type="project" value="UniProtKB-KW"/>
</dbReference>
<dbReference type="PANTHER" id="PTHR43464">
    <property type="entry name" value="METHYLTRANSFERASE"/>
    <property type="match status" value="1"/>
</dbReference>
<dbReference type="EC" id="2.1.-.-" evidence="6"/>
<keyword evidence="1 6" id="KW-0489">Methyltransferase</keyword>
<dbReference type="PANTHER" id="PTHR43464:SF19">
    <property type="entry name" value="UBIQUINONE BIOSYNTHESIS O-METHYLTRANSFERASE, MITOCHONDRIAL"/>
    <property type="match status" value="1"/>
</dbReference>
<evidence type="ECO:0000313" key="6">
    <source>
        <dbReference type="EMBL" id="WOT34451.1"/>
    </source>
</evidence>
<feature type="compositionally biased region" description="Basic residues" evidence="4">
    <location>
        <begin position="222"/>
        <end position="232"/>
    </location>
</feature>
<evidence type="ECO:0000256" key="3">
    <source>
        <dbReference type="ARBA" id="ARBA00022691"/>
    </source>
</evidence>
<accession>A0ABZ0K8Z9</accession>
<dbReference type="CDD" id="cd02440">
    <property type="entry name" value="AdoMet_MTases"/>
    <property type="match status" value="1"/>
</dbReference>
<sequence length="242" mass="25809">MSDPYWNHNVHHHPEVLDAVPDGCGKALDAGCGDGLLTRKLAARAASVTGVDRSPEMIELAREHARVPGNVTYLEADFLADGSLPEGAYDFVSAVAVVHHAPFEEAVTRLARLTAPGGRLVIVGMAANRAVLDWVISACGVPASQWHARRRGGKRGPAGMPMEDVHMSWGQIRQTPAGCCPAATSAARCCGVTSWCGTNQRRNQGANHEKAAPETSQEPPSRHNRTATRRRSSASPEPATGW</sequence>
<reference evidence="6 7" key="1">
    <citation type="journal article" date="2021" name="J. Microbiol. Biotechnol.">
        <title>An Efficient Markerless Deletion System Suitable for the Industrial Strains of Streptomyces.</title>
        <authorList>
            <person name="Dong J."/>
            <person name="Wei J."/>
            <person name="Li H."/>
            <person name="Zhao S."/>
            <person name="Guan W."/>
        </authorList>
    </citation>
    <scope>NUCLEOTIDE SEQUENCE [LARGE SCALE GENOMIC DNA]</scope>
    <source>
        <strain evidence="6 7">CICC 11043</strain>
    </source>
</reference>
<dbReference type="GO" id="GO:0008168">
    <property type="term" value="F:methyltransferase activity"/>
    <property type="evidence" value="ECO:0007669"/>
    <property type="project" value="UniProtKB-KW"/>
</dbReference>
<organism evidence="6 7">
    <name type="scientific">Streptomyces coeruleorubidus</name>
    <dbReference type="NCBI Taxonomy" id="116188"/>
    <lineage>
        <taxon>Bacteria</taxon>
        <taxon>Bacillati</taxon>
        <taxon>Actinomycetota</taxon>
        <taxon>Actinomycetes</taxon>
        <taxon>Kitasatosporales</taxon>
        <taxon>Streptomycetaceae</taxon>
        <taxon>Streptomyces</taxon>
    </lineage>
</organism>
<evidence type="ECO:0000259" key="5">
    <source>
        <dbReference type="Pfam" id="PF08241"/>
    </source>
</evidence>
<keyword evidence="7" id="KW-1185">Reference proteome</keyword>
<reference evidence="6 7" key="2">
    <citation type="journal article" date="2024" name="Microb. Biotechnol.">
        <title>The involvement of multiple ABC transporters in daunorubicin efflux in Streptomyces coeruleorubidus.</title>
        <authorList>
            <person name="Dong J."/>
            <person name="Ning J."/>
            <person name="Tian Y."/>
            <person name="Li H."/>
            <person name="Chen H."/>
            <person name="Guan W."/>
        </authorList>
    </citation>
    <scope>NUCLEOTIDE SEQUENCE [LARGE SCALE GENOMIC DNA]</scope>
    <source>
        <strain evidence="6 7">CICC 11043</strain>
    </source>
</reference>
<dbReference type="Pfam" id="PF08241">
    <property type="entry name" value="Methyltransf_11"/>
    <property type="match status" value="1"/>
</dbReference>
<proteinExistence type="predicted"/>
<dbReference type="EMBL" id="CP137524">
    <property type="protein sequence ID" value="WOT34451.1"/>
    <property type="molecule type" value="Genomic_DNA"/>
</dbReference>
<evidence type="ECO:0000256" key="1">
    <source>
        <dbReference type="ARBA" id="ARBA00022603"/>
    </source>
</evidence>
<keyword evidence="2 6" id="KW-0808">Transferase</keyword>
<dbReference type="SUPFAM" id="SSF53335">
    <property type="entry name" value="S-adenosyl-L-methionine-dependent methyltransferases"/>
    <property type="match status" value="1"/>
</dbReference>
<evidence type="ECO:0000313" key="7">
    <source>
        <dbReference type="Proteomes" id="UP001305002"/>
    </source>
</evidence>
<evidence type="ECO:0000256" key="4">
    <source>
        <dbReference type="SAM" id="MobiDB-lite"/>
    </source>
</evidence>
<feature type="domain" description="Methyltransferase type 11" evidence="5">
    <location>
        <begin position="28"/>
        <end position="122"/>
    </location>
</feature>
<name>A0ABZ0K8Z9_STRC4</name>
<gene>
    <name evidence="6" type="ORF">R5U08_10025</name>
</gene>
<feature type="compositionally biased region" description="Low complexity" evidence="4">
    <location>
        <begin position="233"/>
        <end position="242"/>
    </location>
</feature>
<dbReference type="Gene3D" id="3.40.50.150">
    <property type="entry name" value="Vaccinia Virus protein VP39"/>
    <property type="match status" value="1"/>
</dbReference>
<dbReference type="Proteomes" id="UP001305002">
    <property type="component" value="Chromosome"/>
</dbReference>
<evidence type="ECO:0000256" key="2">
    <source>
        <dbReference type="ARBA" id="ARBA00022679"/>
    </source>
</evidence>
<feature type="region of interest" description="Disordered" evidence="4">
    <location>
        <begin position="201"/>
        <end position="242"/>
    </location>
</feature>
<keyword evidence="3" id="KW-0949">S-adenosyl-L-methionine</keyword>
<dbReference type="RefSeq" id="WP_317924883.1">
    <property type="nucleotide sequence ID" value="NZ_CP137524.1"/>
</dbReference>
<protein>
    <submittedName>
        <fullName evidence="6">Class I SAM-dependent methyltransferase</fullName>
        <ecNumber evidence="6">2.1.-.-</ecNumber>
    </submittedName>
</protein>
<dbReference type="InterPro" id="IPR029063">
    <property type="entry name" value="SAM-dependent_MTases_sf"/>
</dbReference>
<dbReference type="InterPro" id="IPR013216">
    <property type="entry name" value="Methyltransf_11"/>
</dbReference>